<name>A0A2P7RVE1_9HYPH</name>
<organism evidence="10 11">
    <name type="scientific">Kumtagia ephedrae</name>
    <dbReference type="NCBI Taxonomy" id="2116701"/>
    <lineage>
        <taxon>Bacteria</taxon>
        <taxon>Pseudomonadati</taxon>
        <taxon>Pseudomonadota</taxon>
        <taxon>Alphaproteobacteria</taxon>
        <taxon>Hyphomicrobiales</taxon>
        <taxon>Phyllobacteriaceae</taxon>
        <taxon>Kumtagia</taxon>
    </lineage>
</organism>
<dbReference type="Proteomes" id="UP000241229">
    <property type="component" value="Unassembled WGS sequence"/>
</dbReference>
<evidence type="ECO:0000259" key="9">
    <source>
        <dbReference type="PROSITE" id="PS50928"/>
    </source>
</evidence>
<feature type="region of interest" description="Disordered" evidence="8">
    <location>
        <begin position="1"/>
        <end position="63"/>
    </location>
</feature>
<evidence type="ECO:0000256" key="8">
    <source>
        <dbReference type="SAM" id="MobiDB-lite"/>
    </source>
</evidence>
<comment type="similarity">
    <text evidence="7">Belongs to the binding-protein-dependent transport system permease family.</text>
</comment>
<feature type="transmembrane region" description="Helical" evidence="7">
    <location>
        <begin position="368"/>
        <end position="391"/>
    </location>
</feature>
<dbReference type="GO" id="GO:0005886">
    <property type="term" value="C:plasma membrane"/>
    <property type="evidence" value="ECO:0007669"/>
    <property type="project" value="UniProtKB-SubCell"/>
</dbReference>
<comment type="caution">
    <text evidence="10">The sequence shown here is derived from an EMBL/GenBank/DDBJ whole genome shotgun (WGS) entry which is preliminary data.</text>
</comment>
<keyword evidence="5 7" id="KW-1133">Transmembrane helix</keyword>
<reference evidence="10 11" key="1">
    <citation type="submission" date="2018-03" db="EMBL/GenBank/DDBJ databases">
        <title>The draft genome of Mesorhizobium sp. 6GN-30.</title>
        <authorList>
            <person name="Liu L."/>
            <person name="Li L."/>
            <person name="Wang T."/>
            <person name="Zhang X."/>
            <person name="Liang L."/>
        </authorList>
    </citation>
    <scope>NUCLEOTIDE SEQUENCE [LARGE SCALE GENOMIC DNA]</scope>
    <source>
        <strain evidence="10 11">6GN30</strain>
    </source>
</reference>
<feature type="transmembrane region" description="Helical" evidence="7">
    <location>
        <begin position="175"/>
        <end position="200"/>
    </location>
</feature>
<dbReference type="EMBL" id="PXYK01000031">
    <property type="protein sequence ID" value="PSJ54176.1"/>
    <property type="molecule type" value="Genomic_DNA"/>
</dbReference>
<gene>
    <name evidence="10" type="ORF">C7I84_24590</name>
</gene>
<comment type="subcellular location">
    <subcellularLocation>
        <location evidence="1 7">Cell membrane</location>
        <topology evidence="1 7">Multi-pass membrane protein</topology>
    </subcellularLocation>
</comment>
<keyword evidence="2 7" id="KW-0813">Transport</keyword>
<evidence type="ECO:0000256" key="6">
    <source>
        <dbReference type="ARBA" id="ARBA00023136"/>
    </source>
</evidence>
<dbReference type="OrthoDB" id="7939379at2"/>
<dbReference type="SUPFAM" id="SSF161098">
    <property type="entry name" value="MetI-like"/>
    <property type="match status" value="1"/>
</dbReference>
<feature type="transmembrane region" description="Helical" evidence="7">
    <location>
        <begin position="306"/>
        <end position="331"/>
    </location>
</feature>
<feature type="transmembrane region" description="Helical" evidence="7">
    <location>
        <begin position="212"/>
        <end position="232"/>
    </location>
</feature>
<dbReference type="CDD" id="cd06261">
    <property type="entry name" value="TM_PBP2"/>
    <property type="match status" value="1"/>
</dbReference>
<evidence type="ECO:0000256" key="5">
    <source>
        <dbReference type="ARBA" id="ARBA00022989"/>
    </source>
</evidence>
<evidence type="ECO:0000256" key="7">
    <source>
        <dbReference type="RuleBase" id="RU363032"/>
    </source>
</evidence>
<proteinExistence type="inferred from homology"/>
<dbReference type="AlphaFoldDB" id="A0A2P7RVE1"/>
<keyword evidence="11" id="KW-1185">Reference proteome</keyword>
<dbReference type="InterPro" id="IPR035906">
    <property type="entry name" value="MetI-like_sf"/>
</dbReference>
<evidence type="ECO:0000256" key="2">
    <source>
        <dbReference type="ARBA" id="ARBA00022448"/>
    </source>
</evidence>
<keyword evidence="6 7" id="KW-0472">Membrane</keyword>
<dbReference type="PANTHER" id="PTHR30193">
    <property type="entry name" value="ABC TRANSPORTER PERMEASE PROTEIN"/>
    <property type="match status" value="1"/>
</dbReference>
<keyword evidence="3" id="KW-1003">Cell membrane</keyword>
<dbReference type="PROSITE" id="PS50928">
    <property type="entry name" value="ABC_TM1"/>
    <property type="match status" value="1"/>
</dbReference>
<accession>A0A2P7RVE1</accession>
<evidence type="ECO:0000256" key="4">
    <source>
        <dbReference type="ARBA" id="ARBA00022692"/>
    </source>
</evidence>
<feature type="domain" description="ABC transmembrane type-1" evidence="9">
    <location>
        <begin position="175"/>
        <end position="387"/>
    </location>
</feature>
<feature type="transmembrane region" description="Helical" evidence="7">
    <location>
        <begin position="261"/>
        <end position="285"/>
    </location>
</feature>
<dbReference type="Gene3D" id="1.10.3720.10">
    <property type="entry name" value="MetI-like"/>
    <property type="match status" value="1"/>
</dbReference>
<evidence type="ECO:0000256" key="3">
    <source>
        <dbReference type="ARBA" id="ARBA00022475"/>
    </source>
</evidence>
<dbReference type="Pfam" id="PF00528">
    <property type="entry name" value="BPD_transp_1"/>
    <property type="match status" value="1"/>
</dbReference>
<evidence type="ECO:0000313" key="10">
    <source>
        <dbReference type="EMBL" id="PSJ54176.1"/>
    </source>
</evidence>
<sequence>MGPAAAARTEVRAVRQARHRRAARRGLRRRPGRADGRRREEGPADARPLGHTRQPQLSHRGETTRWSGMAIDPVISLRRTDAGMSTSNTLTAAPARTTARARKPATRRQKRDWLFAAGFLAPFMILLLIFQYVPLMLMAKNSVYDYSLLNPAAAKFVGLRNFADMIEYEDAAVSFGVTFLFALGVVLTVIPIAFLLALFLNSKLPARGLVRTMIMLPVVTSAVVVATMWSFLLDPSNGLVNGVLNLFGIANQPFLTSTGQALPALVVMTLWQQVGFGAILFLAGLQGLPPELTEAARIDGATRRQVLWNVTIPLLSRTTLFVVVIMTVFSLQAFAPAFLMTQGGPQEATNLVVYHIYNTAFIMQQAGYASALSVVLLLVVLAISMIQMALLRARWNH</sequence>
<dbReference type="PANTHER" id="PTHR30193:SF37">
    <property type="entry name" value="INNER MEMBRANE ABC TRANSPORTER PERMEASE PROTEIN YCJO"/>
    <property type="match status" value="1"/>
</dbReference>
<protein>
    <submittedName>
        <fullName evidence="10">ABC transporter permease</fullName>
    </submittedName>
</protein>
<feature type="transmembrane region" description="Helical" evidence="7">
    <location>
        <begin position="113"/>
        <end position="133"/>
    </location>
</feature>
<dbReference type="InterPro" id="IPR051393">
    <property type="entry name" value="ABC_transporter_permease"/>
</dbReference>
<feature type="compositionally biased region" description="Basic and acidic residues" evidence="8">
    <location>
        <begin position="32"/>
        <end position="44"/>
    </location>
</feature>
<dbReference type="GO" id="GO:0055085">
    <property type="term" value="P:transmembrane transport"/>
    <property type="evidence" value="ECO:0007669"/>
    <property type="project" value="InterPro"/>
</dbReference>
<keyword evidence="4 7" id="KW-0812">Transmembrane</keyword>
<evidence type="ECO:0000256" key="1">
    <source>
        <dbReference type="ARBA" id="ARBA00004651"/>
    </source>
</evidence>
<dbReference type="InterPro" id="IPR000515">
    <property type="entry name" value="MetI-like"/>
</dbReference>
<feature type="compositionally biased region" description="Basic residues" evidence="8">
    <location>
        <begin position="15"/>
        <end position="31"/>
    </location>
</feature>
<evidence type="ECO:0000313" key="11">
    <source>
        <dbReference type="Proteomes" id="UP000241229"/>
    </source>
</evidence>